<proteinExistence type="predicted"/>
<dbReference type="InterPro" id="IPR048366">
    <property type="entry name" value="TNP-like_GBD"/>
</dbReference>
<dbReference type="Proteomes" id="UP000266861">
    <property type="component" value="Unassembled WGS sequence"/>
</dbReference>
<keyword evidence="3" id="KW-1185">Reference proteome</keyword>
<gene>
    <name evidence="2" type="ORF">Glove_122g116</name>
</gene>
<dbReference type="AlphaFoldDB" id="A0A397J5H5"/>
<evidence type="ECO:0000259" key="1">
    <source>
        <dbReference type="Pfam" id="PF21788"/>
    </source>
</evidence>
<dbReference type="Pfam" id="PF21788">
    <property type="entry name" value="TNP-like_GBD"/>
    <property type="match status" value="1"/>
</dbReference>
<protein>
    <recommendedName>
        <fullName evidence="1">Transposable element P transposase-like GTP-binding insertion domain-containing protein</fullName>
    </recommendedName>
</protein>
<evidence type="ECO:0000313" key="3">
    <source>
        <dbReference type="Proteomes" id="UP000266861"/>
    </source>
</evidence>
<feature type="domain" description="Transposable element P transposase-like GTP-binding insertion" evidence="1">
    <location>
        <begin position="148"/>
        <end position="245"/>
    </location>
</feature>
<accession>A0A397J5H5</accession>
<name>A0A397J5H5_9GLOM</name>
<organism evidence="2 3">
    <name type="scientific">Diversispora epigaea</name>
    <dbReference type="NCBI Taxonomy" id="1348612"/>
    <lineage>
        <taxon>Eukaryota</taxon>
        <taxon>Fungi</taxon>
        <taxon>Fungi incertae sedis</taxon>
        <taxon>Mucoromycota</taxon>
        <taxon>Glomeromycotina</taxon>
        <taxon>Glomeromycetes</taxon>
        <taxon>Diversisporales</taxon>
        <taxon>Diversisporaceae</taxon>
        <taxon>Diversispora</taxon>
    </lineage>
</organism>
<reference evidence="2 3" key="1">
    <citation type="submission" date="2018-08" db="EMBL/GenBank/DDBJ databases">
        <title>Genome and evolution of the arbuscular mycorrhizal fungus Diversispora epigaea (formerly Glomus versiforme) and its bacterial endosymbionts.</title>
        <authorList>
            <person name="Sun X."/>
            <person name="Fei Z."/>
            <person name="Harrison M."/>
        </authorList>
    </citation>
    <scope>NUCLEOTIDE SEQUENCE [LARGE SCALE GENOMIC DNA]</scope>
    <source>
        <strain evidence="2 3">IT104</strain>
    </source>
</reference>
<dbReference type="OrthoDB" id="2423305at2759"/>
<sequence length="346" mass="40455">MKLPIYAYTISEKVENKKIDISNYHPIFQELICIQTGKSKRKRYHLMFLSLTINNILGYERIGFFSHDSFKIQKGSICDGAGENQTHIKILHDIFGTIEVDRAYVRPPIPSKLEWKINEICEYKSSKDNQWYLARIKQFIKKLYGEKNCHEIIFNNKEISWKHIKGVYNHTSKHATAKATKFTKRHIYLISWSKICVDLAEDTLSKEVEDALAFTEELKKISEGTREFIKYSRKYQQIMHGKINFQSLEDPQSREWISSQCQFGLIISINGFLEILEFILKKYSNSIIQPRRISQDMLEGLSSKSNNYGKADNNGTGIVVLKRRDYRKDVQSSITDKNKLSKKIPY</sequence>
<dbReference type="EMBL" id="PQFF01000114">
    <property type="protein sequence ID" value="RHZ81276.1"/>
    <property type="molecule type" value="Genomic_DNA"/>
</dbReference>
<comment type="caution">
    <text evidence="2">The sequence shown here is derived from an EMBL/GenBank/DDBJ whole genome shotgun (WGS) entry which is preliminary data.</text>
</comment>
<evidence type="ECO:0000313" key="2">
    <source>
        <dbReference type="EMBL" id="RHZ81276.1"/>
    </source>
</evidence>